<evidence type="ECO:0000313" key="5">
    <source>
        <dbReference type="Proteomes" id="UP000176938"/>
    </source>
</evidence>
<evidence type="ECO:0000256" key="1">
    <source>
        <dbReference type="ARBA" id="ARBA00022596"/>
    </source>
</evidence>
<dbReference type="PANTHER" id="PTHR34535:SF3">
    <property type="entry name" value="HYDROGENASE MATURATION FACTOR HYPA"/>
    <property type="match status" value="1"/>
</dbReference>
<protein>
    <recommendedName>
        <fullName evidence="6">Hydrogenase nickel incorporation protein HypA</fullName>
    </recommendedName>
</protein>
<proteinExistence type="predicted"/>
<reference evidence="4 5" key="1">
    <citation type="journal article" date="2016" name="Nat. Commun.">
        <title>Thousands of microbial genomes shed light on interconnected biogeochemical processes in an aquifer system.</title>
        <authorList>
            <person name="Anantharaman K."/>
            <person name="Brown C.T."/>
            <person name="Hug L.A."/>
            <person name="Sharon I."/>
            <person name="Castelle C.J."/>
            <person name="Probst A.J."/>
            <person name="Thomas B.C."/>
            <person name="Singh A."/>
            <person name="Wilkins M.J."/>
            <person name="Karaoz U."/>
            <person name="Brodie E.L."/>
            <person name="Williams K.H."/>
            <person name="Hubbard S.S."/>
            <person name="Banfield J.F."/>
        </authorList>
    </citation>
    <scope>NUCLEOTIDE SEQUENCE [LARGE SCALE GENOMIC DNA]</scope>
</reference>
<dbReference type="GO" id="GO:0051604">
    <property type="term" value="P:protein maturation"/>
    <property type="evidence" value="ECO:0007669"/>
    <property type="project" value="InterPro"/>
</dbReference>
<dbReference type="InterPro" id="IPR000688">
    <property type="entry name" value="HypA/HybF"/>
</dbReference>
<keyword evidence="2" id="KW-0479">Metal-binding</keyword>
<dbReference type="PANTHER" id="PTHR34535">
    <property type="entry name" value="HYDROGENASE MATURATION FACTOR HYPA"/>
    <property type="match status" value="1"/>
</dbReference>
<keyword evidence="3" id="KW-0862">Zinc</keyword>
<evidence type="ECO:0000256" key="2">
    <source>
        <dbReference type="ARBA" id="ARBA00022723"/>
    </source>
</evidence>
<sequence>MHEMHLIKNLIADLFKHAKQQEAKKICKIYLRMGTFTEINEEILRHYIAEHSKGTIAEGAEVTIEPSQTREIRLVSFDCE</sequence>
<dbReference type="AlphaFoldDB" id="A0A1F4RAX7"/>
<comment type="caution">
    <text evidence="4">The sequence shown here is derived from an EMBL/GenBank/DDBJ whole genome shotgun (WGS) entry which is preliminary data.</text>
</comment>
<gene>
    <name evidence="4" type="ORF">A3H38_02635</name>
</gene>
<accession>A0A1F4RAX7</accession>
<dbReference type="EMBL" id="METP01000046">
    <property type="protein sequence ID" value="OGC05318.1"/>
    <property type="molecule type" value="Genomic_DNA"/>
</dbReference>
<evidence type="ECO:0000256" key="3">
    <source>
        <dbReference type="ARBA" id="ARBA00022833"/>
    </source>
</evidence>
<dbReference type="GO" id="GO:0008270">
    <property type="term" value="F:zinc ion binding"/>
    <property type="evidence" value="ECO:0007669"/>
    <property type="project" value="TreeGrafter"/>
</dbReference>
<evidence type="ECO:0000313" key="4">
    <source>
        <dbReference type="EMBL" id="OGC05318.1"/>
    </source>
</evidence>
<dbReference type="Gene3D" id="3.30.2320.50">
    <property type="match status" value="1"/>
</dbReference>
<name>A0A1F4RAX7_UNCSA</name>
<dbReference type="GO" id="GO:0016151">
    <property type="term" value="F:nickel cation binding"/>
    <property type="evidence" value="ECO:0007669"/>
    <property type="project" value="InterPro"/>
</dbReference>
<organism evidence="4 5">
    <name type="scientific">candidate division WOR-1 bacterium RIFCSPLOWO2_02_FULL_46_20</name>
    <dbReference type="NCBI Taxonomy" id="1802567"/>
    <lineage>
        <taxon>Bacteria</taxon>
        <taxon>Bacillati</taxon>
        <taxon>Saganbacteria</taxon>
    </lineage>
</organism>
<dbReference type="Proteomes" id="UP000176938">
    <property type="component" value="Unassembled WGS sequence"/>
</dbReference>
<evidence type="ECO:0008006" key="6">
    <source>
        <dbReference type="Google" id="ProtNLM"/>
    </source>
</evidence>
<dbReference type="Pfam" id="PF01155">
    <property type="entry name" value="HypA"/>
    <property type="match status" value="1"/>
</dbReference>
<keyword evidence="1" id="KW-0533">Nickel</keyword>